<dbReference type="Pfam" id="PF01569">
    <property type="entry name" value="PAP2"/>
    <property type="match status" value="1"/>
</dbReference>
<feature type="domain" description="Phosphatidic acid phosphatase type 2/haloperoxidase" evidence="7">
    <location>
        <begin position="26"/>
        <end position="71"/>
    </location>
</feature>
<dbReference type="PANTHER" id="PTHR10165">
    <property type="entry name" value="LIPID PHOSPHATE PHOSPHATASE"/>
    <property type="match status" value="1"/>
</dbReference>
<dbReference type="Gene3D" id="1.20.144.10">
    <property type="entry name" value="Phosphatidic acid phosphatase type 2/haloperoxidase"/>
    <property type="match status" value="1"/>
</dbReference>
<dbReference type="InterPro" id="IPR043216">
    <property type="entry name" value="PAP-like"/>
</dbReference>
<evidence type="ECO:0000256" key="6">
    <source>
        <dbReference type="SAM" id="Phobius"/>
    </source>
</evidence>
<proteinExistence type="evidence at transcript level"/>
<sequence length="130" mass="14659">MLGVLEIRVLLRKGTKVFQVDIPLGPLLVLVFWHAMIAVSRVDDYWHHWQDVFAGGLIGLTIASFCYLQFFPPPYDTDGWGPRAYFQMLAESLDGPQTSMNNDGLRAQSAELQTVSVYIAPQHDGDTTRF</sequence>
<dbReference type="GO" id="GO:0046839">
    <property type="term" value="P:phospholipid dephosphorylation"/>
    <property type="evidence" value="ECO:0007669"/>
    <property type="project" value="TreeGrafter"/>
</dbReference>
<accession>I3S2N7</accession>
<dbReference type="GO" id="GO:0016020">
    <property type="term" value="C:membrane"/>
    <property type="evidence" value="ECO:0007669"/>
    <property type="project" value="UniProtKB-SubCell"/>
</dbReference>
<comment type="subcellular location">
    <subcellularLocation>
        <location evidence="1">Membrane</location>
        <topology evidence="1">Multi-pass membrane protein</topology>
    </subcellularLocation>
</comment>
<organism evidence="8">
    <name type="scientific">Lotus japonicus</name>
    <name type="common">Lotus corniculatus var. japonicus</name>
    <dbReference type="NCBI Taxonomy" id="34305"/>
    <lineage>
        <taxon>Eukaryota</taxon>
        <taxon>Viridiplantae</taxon>
        <taxon>Streptophyta</taxon>
        <taxon>Embryophyta</taxon>
        <taxon>Tracheophyta</taxon>
        <taxon>Spermatophyta</taxon>
        <taxon>Magnoliopsida</taxon>
        <taxon>eudicotyledons</taxon>
        <taxon>Gunneridae</taxon>
        <taxon>Pentapetalae</taxon>
        <taxon>rosids</taxon>
        <taxon>fabids</taxon>
        <taxon>Fabales</taxon>
        <taxon>Fabaceae</taxon>
        <taxon>Papilionoideae</taxon>
        <taxon>50 kb inversion clade</taxon>
        <taxon>NPAAA clade</taxon>
        <taxon>Hologalegina</taxon>
        <taxon>robinioid clade</taxon>
        <taxon>Loteae</taxon>
        <taxon>Lotus</taxon>
    </lineage>
</organism>
<evidence type="ECO:0000259" key="7">
    <source>
        <dbReference type="Pfam" id="PF01569"/>
    </source>
</evidence>
<reference evidence="8" key="1">
    <citation type="submission" date="2012-05" db="EMBL/GenBank/DDBJ databases">
        <authorList>
            <person name="Krishnakumar V."/>
            <person name="Cheung F."/>
            <person name="Xiao Y."/>
            <person name="Chan A."/>
            <person name="Moskal W.A."/>
            <person name="Town C.D."/>
        </authorList>
    </citation>
    <scope>NUCLEOTIDE SEQUENCE</scope>
</reference>
<dbReference type="GO" id="GO:0008195">
    <property type="term" value="F:phosphatidate phosphatase activity"/>
    <property type="evidence" value="ECO:0007669"/>
    <property type="project" value="TreeGrafter"/>
</dbReference>
<dbReference type="AlphaFoldDB" id="I3S2N7"/>
<evidence type="ECO:0000256" key="4">
    <source>
        <dbReference type="ARBA" id="ARBA00022989"/>
    </source>
</evidence>
<evidence type="ECO:0000256" key="2">
    <source>
        <dbReference type="ARBA" id="ARBA00008816"/>
    </source>
</evidence>
<keyword evidence="5 6" id="KW-0472">Membrane</keyword>
<comment type="similarity">
    <text evidence="2">Belongs to the PA-phosphatase related phosphoesterase family.</text>
</comment>
<dbReference type="InterPro" id="IPR036938">
    <property type="entry name" value="PAP2/HPO_sf"/>
</dbReference>
<evidence type="ECO:0000256" key="5">
    <source>
        <dbReference type="ARBA" id="ARBA00023136"/>
    </source>
</evidence>
<dbReference type="GO" id="GO:0006644">
    <property type="term" value="P:phospholipid metabolic process"/>
    <property type="evidence" value="ECO:0007669"/>
    <property type="project" value="InterPro"/>
</dbReference>
<evidence type="ECO:0000256" key="3">
    <source>
        <dbReference type="ARBA" id="ARBA00022692"/>
    </source>
</evidence>
<protein>
    <recommendedName>
        <fullName evidence="7">Phosphatidic acid phosphatase type 2/haloperoxidase domain-containing protein</fullName>
    </recommendedName>
</protein>
<keyword evidence="3 6" id="KW-0812">Transmembrane</keyword>
<dbReference type="InterPro" id="IPR000326">
    <property type="entry name" value="PAP2/HPO"/>
</dbReference>
<feature type="transmembrane region" description="Helical" evidence="6">
    <location>
        <begin position="52"/>
        <end position="70"/>
    </location>
</feature>
<keyword evidence="4 6" id="KW-1133">Transmembrane helix</keyword>
<dbReference type="EMBL" id="BT134734">
    <property type="protein sequence ID" value="AFK34529.1"/>
    <property type="molecule type" value="mRNA"/>
</dbReference>
<name>I3S2N7_LOTJA</name>
<feature type="transmembrane region" description="Helical" evidence="6">
    <location>
        <begin position="20"/>
        <end position="40"/>
    </location>
</feature>
<dbReference type="PANTHER" id="PTHR10165:SF35">
    <property type="entry name" value="RE23632P"/>
    <property type="match status" value="1"/>
</dbReference>
<evidence type="ECO:0000313" key="8">
    <source>
        <dbReference type="EMBL" id="AFK34529.1"/>
    </source>
</evidence>
<dbReference type="SUPFAM" id="SSF48317">
    <property type="entry name" value="Acid phosphatase/Vanadium-dependent haloperoxidase"/>
    <property type="match status" value="1"/>
</dbReference>
<evidence type="ECO:0000256" key="1">
    <source>
        <dbReference type="ARBA" id="ARBA00004141"/>
    </source>
</evidence>